<dbReference type="PIRSF" id="PIRSF021774">
    <property type="entry name" value="UCP021774"/>
    <property type="match status" value="1"/>
</dbReference>
<sequence length="131" mass="13398">MSYGISTTVTGGFDDIVEAVRAALAEQGFGVLTEFDLAATLKAKLDVDVARQVVLGACNPPLAHAALRAEENIGLLLPCNVVVRDGGEGRVVVAALDPAVMVEVTDNADLRAVADDAAARLRAALEAVSGA</sequence>
<gene>
    <name evidence="2" type="ORF">HIR71_13555</name>
</gene>
<feature type="domain" description="DUF302" evidence="1">
    <location>
        <begin position="35"/>
        <end position="98"/>
    </location>
</feature>
<dbReference type="AlphaFoldDB" id="A0A7Y0QJC8"/>
<dbReference type="CDD" id="cd14797">
    <property type="entry name" value="DUF302"/>
    <property type="match status" value="1"/>
</dbReference>
<dbReference type="PANTHER" id="PTHR38342">
    <property type="entry name" value="SLR5037 PROTEIN"/>
    <property type="match status" value="1"/>
</dbReference>
<dbReference type="EMBL" id="JABCJJ010000027">
    <property type="protein sequence ID" value="NMR21227.1"/>
    <property type="molecule type" value="Genomic_DNA"/>
</dbReference>
<evidence type="ECO:0000259" key="1">
    <source>
        <dbReference type="Pfam" id="PF03625"/>
    </source>
</evidence>
<dbReference type="InterPro" id="IPR035923">
    <property type="entry name" value="TT1751-like_sf"/>
</dbReference>
<accession>A0A7Y0QJC8</accession>
<dbReference type="Gene3D" id="3.30.310.70">
    <property type="entry name" value="TT1751-like domain"/>
    <property type="match status" value="1"/>
</dbReference>
<organism evidence="2 3">
    <name type="scientific">Cellulomonas fimi</name>
    <dbReference type="NCBI Taxonomy" id="1708"/>
    <lineage>
        <taxon>Bacteria</taxon>
        <taxon>Bacillati</taxon>
        <taxon>Actinomycetota</taxon>
        <taxon>Actinomycetes</taxon>
        <taxon>Micrococcales</taxon>
        <taxon>Cellulomonadaceae</taxon>
        <taxon>Cellulomonas</taxon>
    </lineage>
</organism>
<reference evidence="2 3" key="1">
    <citation type="submission" date="2020-04" db="EMBL/GenBank/DDBJ databases">
        <title>Sequencing and Assembly of C. fimi.</title>
        <authorList>
            <person name="Ramsey A.R."/>
        </authorList>
    </citation>
    <scope>NUCLEOTIDE SEQUENCE [LARGE SCALE GENOMIC DNA]</scope>
    <source>
        <strain evidence="2 3">SB</strain>
    </source>
</reference>
<comment type="caution">
    <text evidence="2">The sequence shown here is derived from an EMBL/GenBank/DDBJ whole genome shotgun (WGS) entry which is preliminary data.</text>
</comment>
<dbReference type="InterPro" id="IPR016796">
    <property type="entry name" value="UCP021774"/>
</dbReference>
<keyword evidence="3" id="KW-1185">Reference proteome</keyword>
<dbReference type="Pfam" id="PF03625">
    <property type="entry name" value="DUF302"/>
    <property type="match status" value="1"/>
</dbReference>
<dbReference type="RefSeq" id="WP_169325598.1">
    <property type="nucleotide sequence ID" value="NZ_JABCJJ010000027.1"/>
</dbReference>
<evidence type="ECO:0000313" key="3">
    <source>
        <dbReference type="Proteomes" id="UP000562124"/>
    </source>
</evidence>
<proteinExistence type="predicted"/>
<dbReference type="PANTHER" id="PTHR38342:SF1">
    <property type="entry name" value="SLR5037 PROTEIN"/>
    <property type="match status" value="1"/>
</dbReference>
<name>A0A7Y0QJC8_CELFI</name>
<dbReference type="SUPFAM" id="SSF103247">
    <property type="entry name" value="TT1751-like"/>
    <property type="match status" value="1"/>
</dbReference>
<protein>
    <submittedName>
        <fullName evidence="2">DUF302 domain-containing protein</fullName>
    </submittedName>
</protein>
<dbReference type="Proteomes" id="UP000562124">
    <property type="component" value="Unassembled WGS sequence"/>
</dbReference>
<dbReference type="InterPro" id="IPR005180">
    <property type="entry name" value="DUF302"/>
</dbReference>
<evidence type="ECO:0000313" key="2">
    <source>
        <dbReference type="EMBL" id="NMR21227.1"/>
    </source>
</evidence>